<dbReference type="Proteomes" id="UP001059745">
    <property type="component" value="Chromosome 2"/>
</dbReference>
<sequence>MTNPQRAGGACPEGRELVACFAGLDTPAVSDALDPLGLSQWRAAR</sequence>
<accession>A0AB38TXZ2</accession>
<proteinExistence type="predicted"/>
<evidence type="ECO:0000313" key="1">
    <source>
        <dbReference type="EMBL" id="UWX72661.1"/>
    </source>
</evidence>
<gene>
    <name evidence="1" type="ORF">NYZ96_30015</name>
</gene>
<name>A0AB38TXZ2_BURGA</name>
<organism evidence="1 2">
    <name type="scientific">Burkholderia gladioli</name>
    <name type="common">Pseudomonas marginata</name>
    <name type="synonym">Phytomonas marginata</name>
    <dbReference type="NCBI Taxonomy" id="28095"/>
    <lineage>
        <taxon>Bacteria</taxon>
        <taxon>Pseudomonadati</taxon>
        <taxon>Pseudomonadota</taxon>
        <taxon>Betaproteobacteria</taxon>
        <taxon>Burkholderiales</taxon>
        <taxon>Burkholderiaceae</taxon>
        <taxon>Burkholderia</taxon>
    </lineage>
</organism>
<dbReference type="RefSeq" id="WP_260531612.1">
    <property type="nucleotide sequence ID" value="NZ_CP104215.1"/>
</dbReference>
<protein>
    <submittedName>
        <fullName evidence="1">Uncharacterized protein</fullName>
    </submittedName>
</protein>
<reference evidence="1" key="1">
    <citation type="submission" date="2022-09" db="EMBL/GenBank/DDBJ databases">
        <title>Genomic of Burkholderia gladioli.</title>
        <authorList>
            <person name="Wu H."/>
        </authorList>
    </citation>
    <scope>NUCLEOTIDE SEQUENCE</scope>
    <source>
        <strain evidence="1">ZN-S4</strain>
    </source>
</reference>
<dbReference type="AlphaFoldDB" id="A0AB38TXZ2"/>
<evidence type="ECO:0000313" key="2">
    <source>
        <dbReference type="Proteomes" id="UP001059745"/>
    </source>
</evidence>
<dbReference type="EMBL" id="CP104215">
    <property type="protein sequence ID" value="UWX72661.1"/>
    <property type="molecule type" value="Genomic_DNA"/>
</dbReference>